<dbReference type="Pfam" id="PF01042">
    <property type="entry name" value="Ribonuc_L-PSP"/>
    <property type="match status" value="1"/>
</dbReference>
<evidence type="ECO:0000256" key="1">
    <source>
        <dbReference type="ARBA" id="ARBA00010552"/>
    </source>
</evidence>
<dbReference type="GO" id="GO:0019239">
    <property type="term" value="F:deaminase activity"/>
    <property type="evidence" value="ECO:0007669"/>
    <property type="project" value="TreeGrafter"/>
</dbReference>
<dbReference type="InterPro" id="IPR035959">
    <property type="entry name" value="RutC-like_sf"/>
</dbReference>
<dbReference type="InParanoid" id="A0A369K303"/>
<comment type="caution">
    <text evidence="3">The sequence shown here is derived from an EMBL/GenBank/DDBJ whole genome shotgun (WGS) entry which is preliminary data.</text>
</comment>
<evidence type="ECO:0000313" key="3">
    <source>
        <dbReference type="EMBL" id="RDB27005.1"/>
    </source>
</evidence>
<proteinExistence type="inferred from homology"/>
<evidence type="ECO:0000313" key="4">
    <source>
        <dbReference type="Proteomes" id="UP000076154"/>
    </source>
</evidence>
<dbReference type="CDD" id="cd00448">
    <property type="entry name" value="YjgF_YER057c_UK114_family"/>
    <property type="match status" value="1"/>
</dbReference>
<dbReference type="Gene3D" id="3.30.1330.40">
    <property type="entry name" value="RutC-like"/>
    <property type="match status" value="1"/>
</dbReference>
<dbReference type="AlphaFoldDB" id="A0A369K303"/>
<sequence length="169" mass="17612">MFFFKLVIATALFVAPAAALATPAAPVPTAPSTCPGVLTTTDSSLELVRTKQAAAPPTPISQGVISGEHLFTTGFLPQSPGTGELVGNGDIKEETRAAFANIKAVVEAAGSSVGKIVRVNAYLTTLKNLEAFNEVFGEFFGNHKPARTTLSIPELPFGALVEMDVIARL</sequence>
<accession>A0A369K303</accession>
<dbReference type="PANTHER" id="PTHR11803">
    <property type="entry name" value="2-IMINOBUTANOATE/2-IMINOPROPANOATE DEAMINASE RIDA"/>
    <property type="match status" value="1"/>
</dbReference>
<comment type="similarity">
    <text evidence="1">Belongs to the RutC family.</text>
</comment>
<dbReference type="FunFam" id="3.30.1330.40:FF:000001">
    <property type="entry name" value="L-PSP family endoribonuclease"/>
    <property type="match status" value="1"/>
</dbReference>
<dbReference type="STRING" id="39966.A0A369K303"/>
<name>A0A369K303_HYPMA</name>
<protein>
    <submittedName>
        <fullName evidence="3">Uncharacterized protein</fullName>
    </submittedName>
</protein>
<feature type="signal peptide" evidence="2">
    <location>
        <begin position="1"/>
        <end position="19"/>
    </location>
</feature>
<evidence type="ECO:0000256" key="2">
    <source>
        <dbReference type="SAM" id="SignalP"/>
    </source>
</evidence>
<keyword evidence="2" id="KW-0732">Signal</keyword>
<dbReference type="EMBL" id="LUEZ02000021">
    <property type="protein sequence ID" value="RDB27005.1"/>
    <property type="molecule type" value="Genomic_DNA"/>
</dbReference>
<dbReference type="OrthoDB" id="309640at2759"/>
<dbReference type="Proteomes" id="UP000076154">
    <property type="component" value="Unassembled WGS sequence"/>
</dbReference>
<dbReference type="GO" id="GO:0005829">
    <property type="term" value="C:cytosol"/>
    <property type="evidence" value="ECO:0007669"/>
    <property type="project" value="TreeGrafter"/>
</dbReference>
<gene>
    <name evidence="3" type="ORF">Hypma_004968</name>
</gene>
<reference evidence="3" key="1">
    <citation type="submission" date="2018-04" db="EMBL/GenBank/DDBJ databases">
        <title>Whole genome sequencing of Hypsizygus marmoreus.</title>
        <authorList>
            <person name="Choi I.-G."/>
            <person name="Min B."/>
            <person name="Kim J.-G."/>
            <person name="Kim S."/>
            <person name="Oh Y.-L."/>
            <person name="Kong W.-S."/>
            <person name="Park H."/>
            <person name="Jeong J."/>
            <person name="Song E.-S."/>
        </authorList>
    </citation>
    <scope>NUCLEOTIDE SEQUENCE [LARGE SCALE GENOMIC DNA]</scope>
    <source>
        <strain evidence="3">51987-8</strain>
    </source>
</reference>
<keyword evidence="4" id="KW-1185">Reference proteome</keyword>
<dbReference type="InterPro" id="IPR006175">
    <property type="entry name" value="YjgF/YER057c/UK114"/>
</dbReference>
<dbReference type="NCBIfam" id="TIGR00004">
    <property type="entry name" value="Rid family detoxifying hydrolase"/>
    <property type="match status" value="1"/>
</dbReference>
<organism evidence="3 4">
    <name type="scientific">Hypsizygus marmoreus</name>
    <name type="common">White beech mushroom</name>
    <name type="synonym">Agaricus marmoreus</name>
    <dbReference type="NCBI Taxonomy" id="39966"/>
    <lineage>
        <taxon>Eukaryota</taxon>
        <taxon>Fungi</taxon>
        <taxon>Dikarya</taxon>
        <taxon>Basidiomycota</taxon>
        <taxon>Agaricomycotina</taxon>
        <taxon>Agaricomycetes</taxon>
        <taxon>Agaricomycetidae</taxon>
        <taxon>Agaricales</taxon>
        <taxon>Tricholomatineae</taxon>
        <taxon>Lyophyllaceae</taxon>
        <taxon>Hypsizygus</taxon>
    </lineage>
</organism>
<dbReference type="PANTHER" id="PTHR11803:SF39">
    <property type="entry name" value="2-IMINOBUTANOATE_2-IMINOPROPANOATE DEAMINASE"/>
    <property type="match status" value="1"/>
</dbReference>
<feature type="chain" id="PRO_5016746544" evidence="2">
    <location>
        <begin position="20"/>
        <end position="169"/>
    </location>
</feature>
<dbReference type="SUPFAM" id="SSF55298">
    <property type="entry name" value="YjgF-like"/>
    <property type="match status" value="1"/>
</dbReference>
<dbReference type="InterPro" id="IPR006056">
    <property type="entry name" value="RidA"/>
</dbReference>